<dbReference type="Gene3D" id="4.10.280.10">
    <property type="entry name" value="Helix-loop-helix DNA-binding domain"/>
    <property type="match status" value="1"/>
</dbReference>
<dbReference type="SMART" id="SM00353">
    <property type="entry name" value="HLH"/>
    <property type="match status" value="1"/>
</dbReference>
<name>F8NSH2_SERL9</name>
<feature type="compositionally biased region" description="Polar residues" evidence="1">
    <location>
        <begin position="287"/>
        <end position="299"/>
    </location>
</feature>
<feature type="domain" description="BHLH" evidence="2">
    <location>
        <begin position="87"/>
        <end position="175"/>
    </location>
</feature>
<feature type="compositionally biased region" description="Basic and acidic residues" evidence="1">
    <location>
        <begin position="224"/>
        <end position="234"/>
    </location>
</feature>
<sequence length="389" mass="42234">MPHNDRELYAASCNPPRRAKRLRSDSAVAADVPAPVSPLLALDKKPRRDAAQSVEDSDYDDPSPPTPPPKRRGRKPGPLSRVAREAQRKINHSLIEKARRTKINDALATLRQLVPADYKRQDGPATPDDDDGSEDEEDGGDKTAMKQKSPSKSKSGEKEFKLEILVRTVAYLQDLTDKLRLLEDGKCHHCHQAAAGQKRKRDDKSHEECNAAEVATGVYTQEESSRAVLRDSPRKAAHQSTRLPSISTWLPHKTPLLTPSQSPSLQPLLSASSYAKHPVHQLPSPPTSGTFHPESNANFQAPPILTLPSPGTQTRAFHPPPKFSMKGVPSRANVSPLISPEDESAASLLLQMSASPTSSVAKLGPPSPSRHHGHMALTPSSLLGLGDDT</sequence>
<protein>
    <recommendedName>
        <fullName evidence="2">BHLH domain-containing protein</fullName>
    </recommendedName>
</protein>
<feature type="region of interest" description="Disordered" evidence="1">
    <location>
        <begin position="1"/>
        <end position="159"/>
    </location>
</feature>
<dbReference type="AlphaFoldDB" id="F8NSH2"/>
<dbReference type="PROSITE" id="PS50888">
    <property type="entry name" value="BHLH"/>
    <property type="match status" value="1"/>
</dbReference>
<dbReference type="EMBL" id="GL945432">
    <property type="protein sequence ID" value="EGO26950.1"/>
    <property type="molecule type" value="Genomic_DNA"/>
</dbReference>
<dbReference type="Pfam" id="PF00010">
    <property type="entry name" value="HLH"/>
    <property type="match status" value="1"/>
</dbReference>
<dbReference type="KEGG" id="sla:SERLADRAFT_368467"/>
<dbReference type="PANTHER" id="PTHR46266:SF4">
    <property type="entry name" value="TRANSCRIPTION FACTOR TT8"/>
    <property type="match status" value="1"/>
</dbReference>
<organism>
    <name type="scientific">Serpula lacrymans var. lacrymans (strain S7.9)</name>
    <name type="common">Dry rot fungus</name>
    <dbReference type="NCBI Taxonomy" id="578457"/>
    <lineage>
        <taxon>Eukaryota</taxon>
        <taxon>Fungi</taxon>
        <taxon>Dikarya</taxon>
        <taxon>Basidiomycota</taxon>
        <taxon>Agaricomycotina</taxon>
        <taxon>Agaricomycetes</taxon>
        <taxon>Agaricomycetidae</taxon>
        <taxon>Boletales</taxon>
        <taxon>Coniophorineae</taxon>
        <taxon>Serpulaceae</taxon>
        <taxon>Serpula</taxon>
    </lineage>
</organism>
<dbReference type="GeneID" id="18810249"/>
<gene>
    <name evidence="3" type="ORF">SERLADRAFT_368467</name>
</gene>
<feature type="compositionally biased region" description="Acidic residues" evidence="1">
    <location>
        <begin position="127"/>
        <end position="139"/>
    </location>
</feature>
<feature type="region of interest" description="Disordered" evidence="1">
    <location>
        <begin position="224"/>
        <end position="244"/>
    </location>
</feature>
<evidence type="ECO:0000256" key="1">
    <source>
        <dbReference type="SAM" id="MobiDB-lite"/>
    </source>
</evidence>
<feature type="compositionally biased region" description="Low complexity" evidence="1">
    <location>
        <begin position="25"/>
        <end position="41"/>
    </location>
</feature>
<reference evidence="3" key="1">
    <citation type="submission" date="2011-04" db="EMBL/GenBank/DDBJ databases">
        <title>Evolution of plant cell wall degrading machinery underlies the functional diversity of forest fungi.</title>
        <authorList>
            <consortium name="US DOE Joint Genome Institute (JGI-PGF)"/>
            <person name="Eastwood D.C."/>
            <person name="Floudas D."/>
            <person name="Binder M."/>
            <person name="Majcherczyk A."/>
            <person name="Schneider P."/>
            <person name="Aerts A."/>
            <person name="Asiegbu F.O."/>
            <person name="Baker S.E."/>
            <person name="Barry K."/>
            <person name="Bendiksby M."/>
            <person name="Blumentritt M."/>
            <person name="Coutinho P.M."/>
            <person name="Cullen D."/>
            <person name="Cullen D."/>
            <person name="Gathman A."/>
            <person name="Goodell B."/>
            <person name="Henrissat B."/>
            <person name="Ihrmark K."/>
            <person name="Kauserud H."/>
            <person name="Kohler A."/>
            <person name="LaButti K."/>
            <person name="Lapidus A."/>
            <person name="Lavin J.L."/>
            <person name="Lee Y.-H."/>
            <person name="Lindquist E."/>
            <person name="Lilly W."/>
            <person name="Lucas S."/>
            <person name="Morin E."/>
            <person name="Murat C."/>
            <person name="Oguiza J.A."/>
            <person name="Park J."/>
            <person name="Pisabarro A.G."/>
            <person name="Riley R."/>
            <person name="Rosling A."/>
            <person name="Salamov A."/>
            <person name="Schmidt O."/>
            <person name="Schmutz J."/>
            <person name="Skrede I."/>
            <person name="Stenlid J."/>
            <person name="Wiebenga A."/>
            <person name="Xie X."/>
            <person name="Kues U."/>
            <person name="Hibbett D.S."/>
            <person name="Hoffmeister D."/>
            <person name="Hogberg N."/>
            <person name="Martin F."/>
            <person name="Grigoriev I.V."/>
            <person name="Watkinson S.C."/>
        </authorList>
    </citation>
    <scope>NUCLEOTIDE SEQUENCE</scope>
    <source>
        <strain evidence="3">S7.9</strain>
    </source>
</reference>
<dbReference type="HOGENOM" id="CLU_049479_0_0_1"/>
<accession>F8NSH2</accession>
<dbReference type="OrthoDB" id="690068at2759"/>
<evidence type="ECO:0000259" key="2">
    <source>
        <dbReference type="PROSITE" id="PS50888"/>
    </source>
</evidence>
<dbReference type="InterPro" id="IPR011598">
    <property type="entry name" value="bHLH_dom"/>
</dbReference>
<evidence type="ECO:0000313" key="3">
    <source>
        <dbReference type="EMBL" id="EGO26950.1"/>
    </source>
</evidence>
<dbReference type="SUPFAM" id="SSF47459">
    <property type="entry name" value="HLH, helix-loop-helix DNA-binding domain"/>
    <property type="match status" value="1"/>
</dbReference>
<proteinExistence type="predicted"/>
<feature type="region of interest" description="Disordered" evidence="1">
    <location>
        <begin position="275"/>
        <end position="389"/>
    </location>
</feature>
<feature type="compositionally biased region" description="Basic and acidic residues" evidence="1">
    <location>
        <begin position="82"/>
        <end position="98"/>
    </location>
</feature>
<dbReference type="InterPro" id="IPR036638">
    <property type="entry name" value="HLH_DNA-bd_sf"/>
</dbReference>
<dbReference type="GO" id="GO:0046983">
    <property type="term" value="F:protein dimerization activity"/>
    <property type="evidence" value="ECO:0007669"/>
    <property type="project" value="InterPro"/>
</dbReference>
<dbReference type="Proteomes" id="UP000008064">
    <property type="component" value="Unassembled WGS sequence"/>
</dbReference>
<dbReference type="RefSeq" id="XP_007317123.1">
    <property type="nucleotide sequence ID" value="XM_007317061.1"/>
</dbReference>
<dbReference type="PANTHER" id="PTHR46266">
    <property type="entry name" value="TRANSCRIPTION FACTOR TT8"/>
    <property type="match status" value="1"/>
</dbReference>
<feature type="compositionally biased region" description="Low complexity" evidence="1">
    <location>
        <begin position="345"/>
        <end position="355"/>
    </location>
</feature>